<accession>A0A7X3F729</accession>
<dbReference type="Gene3D" id="1.10.260.40">
    <property type="entry name" value="lambda repressor-like DNA-binding domains"/>
    <property type="match status" value="1"/>
</dbReference>
<dbReference type="EMBL" id="WEIK01000030">
    <property type="protein sequence ID" value="MVF52395.1"/>
    <property type="molecule type" value="Genomic_DNA"/>
</dbReference>
<organism evidence="1 2">
    <name type="scientific">Pseudomonas monteilii</name>
    <dbReference type="NCBI Taxonomy" id="76759"/>
    <lineage>
        <taxon>Bacteria</taxon>
        <taxon>Pseudomonadati</taxon>
        <taxon>Pseudomonadota</taxon>
        <taxon>Gammaproteobacteria</taxon>
        <taxon>Pseudomonadales</taxon>
        <taxon>Pseudomonadaceae</taxon>
        <taxon>Pseudomonas</taxon>
    </lineage>
</organism>
<name>A0A7X3F729_9PSED</name>
<dbReference type="Pfam" id="PF10387">
    <property type="entry name" value="DUF2442"/>
    <property type="match status" value="1"/>
</dbReference>
<dbReference type="AlphaFoldDB" id="A0A7X3F729"/>
<proteinExistence type="predicted"/>
<dbReference type="Gene3D" id="3.30.2020.10">
    <property type="entry name" value="NE0471-like N-terminal domain"/>
    <property type="match status" value="1"/>
</dbReference>
<dbReference type="GO" id="GO:0003677">
    <property type="term" value="F:DNA binding"/>
    <property type="evidence" value="ECO:0007669"/>
    <property type="project" value="InterPro"/>
</dbReference>
<dbReference type="InterPro" id="IPR036782">
    <property type="entry name" value="NE0471-like_N"/>
</dbReference>
<evidence type="ECO:0000313" key="1">
    <source>
        <dbReference type="EMBL" id="MVF52395.1"/>
    </source>
</evidence>
<sequence>MGGAESMTNKQFQLTEVAAVAPGSLLLSFADGQQFTVVLDEIIGKHATLAPLANPKVFAKVAIGEWKDTVIWAGDENLELAADNLRARAVEQAGECSHEFIWNWMARHGLTLDRAAQELGLSRRMLAYYRSGEKPVPKTVALAMKGWEALRLAEAEANSVSRGSSGQYANRLIGQGRARKKRA</sequence>
<dbReference type="InterPro" id="IPR018841">
    <property type="entry name" value="DUF2442"/>
</dbReference>
<dbReference type="SUPFAM" id="SSF47413">
    <property type="entry name" value="lambda repressor-like DNA-binding domains"/>
    <property type="match status" value="1"/>
</dbReference>
<dbReference type="InterPro" id="IPR010982">
    <property type="entry name" value="Lambda_DNA-bd_dom_sf"/>
</dbReference>
<gene>
    <name evidence="1" type="ORF">F9Z43_24460</name>
</gene>
<comment type="caution">
    <text evidence="1">The sequence shown here is derived from an EMBL/GenBank/DDBJ whole genome shotgun (WGS) entry which is preliminary data.</text>
</comment>
<protein>
    <submittedName>
        <fullName evidence="1">DUF2442 domain-containing protein</fullName>
    </submittedName>
</protein>
<dbReference type="Proteomes" id="UP000440965">
    <property type="component" value="Unassembled WGS sequence"/>
</dbReference>
<evidence type="ECO:0000313" key="2">
    <source>
        <dbReference type="Proteomes" id="UP000440965"/>
    </source>
</evidence>
<dbReference type="SUPFAM" id="SSF143880">
    <property type="entry name" value="NE0471 N-terminal domain-like"/>
    <property type="match status" value="1"/>
</dbReference>
<reference evidence="1 2" key="1">
    <citation type="submission" date="2019-10" db="EMBL/GenBank/DDBJ databases">
        <title>XDR Pseudomonas monteilii producing IMP-16 from LCR.</title>
        <authorList>
            <person name="Ballaben A."/>
            <person name="Doi Y."/>
        </authorList>
    </citation>
    <scope>NUCLEOTIDE SEQUENCE [LARGE SCALE GENOMIC DNA]</scope>
    <source>
        <strain evidence="1 2">597/14</strain>
    </source>
</reference>